<name>A0AAV7HPZ3_DENCH</name>
<evidence type="ECO:0000313" key="1">
    <source>
        <dbReference type="EMBL" id="KAH0469688.1"/>
    </source>
</evidence>
<sequence length="73" mass="8310">MNKGIKNSCSSSLPLFSPSLSLPRSSTCFFFLTQEFIIENYTCPKICSIFKIQKVSMPLCAMISNRLDYRNDC</sequence>
<evidence type="ECO:0000313" key="2">
    <source>
        <dbReference type="Proteomes" id="UP000775213"/>
    </source>
</evidence>
<organism evidence="1 2">
    <name type="scientific">Dendrobium chrysotoxum</name>
    <name type="common">Orchid</name>
    <dbReference type="NCBI Taxonomy" id="161865"/>
    <lineage>
        <taxon>Eukaryota</taxon>
        <taxon>Viridiplantae</taxon>
        <taxon>Streptophyta</taxon>
        <taxon>Embryophyta</taxon>
        <taxon>Tracheophyta</taxon>
        <taxon>Spermatophyta</taxon>
        <taxon>Magnoliopsida</taxon>
        <taxon>Liliopsida</taxon>
        <taxon>Asparagales</taxon>
        <taxon>Orchidaceae</taxon>
        <taxon>Epidendroideae</taxon>
        <taxon>Malaxideae</taxon>
        <taxon>Dendrobiinae</taxon>
        <taxon>Dendrobium</taxon>
    </lineage>
</organism>
<proteinExistence type="predicted"/>
<keyword evidence="2" id="KW-1185">Reference proteome</keyword>
<comment type="caution">
    <text evidence="1">The sequence shown here is derived from an EMBL/GenBank/DDBJ whole genome shotgun (WGS) entry which is preliminary data.</text>
</comment>
<accession>A0AAV7HPZ3</accession>
<protein>
    <submittedName>
        <fullName evidence="1">Uncharacterized protein</fullName>
    </submittedName>
</protein>
<reference evidence="1 2" key="1">
    <citation type="journal article" date="2021" name="Hortic Res">
        <title>Chromosome-scale assembly of the Dendrobium chrysotoxum genome enhances the understanding of orchid evolution.</title>
        <authorList>
            <person name="Zhang Y."/>
            <person name="Zhang G.Q."/>
            <person name="Zhang D."/>
            <person name="Liu X.D."/>
            <person name="Xu X.Y."/>
            <person name="Sun W.H."/>
            <person name="Yu X."/>
            <person name="Zhu X."/>
            <person name="Wang Z.W."/>
            <person name="Zhao X."/>
            <person name="Zhong W.Y."/>
            <person name="Chen H."/>
            <person name="Yin W.L."/>
            <person name="Huang T."/>
            <person name="Niu S.C."/>
            <person name="Liu Z.J."/>
        </authorList>
    </citation>
    <scope>NUCLEOTIDE SEQUENCE [LARGE SCALE GENOMIC DNA]</scope>
    <source>
        <strain evidence="1">Lindl</strain>
    </source>
</reference>
<dbReference type="Proteomes" id="UP000775213">
    <property type="component" value="Unassembled WGS sequence"/>
</dbReference>
<dbReference type="AlphaFoldDB" id="A0AAV7HPZ3"/>
<dbReference type="EMBL" id="JAGFBR010000002">
    <property type="protein sequence ID" value="KAH0469688.1"/>
    <property type="molecule type" value="Genomic_DNA"/>
</dbReference>
<gene>
    <name evidence="1" type="ORF">IEQ34_001246</name>
</gene>